<organism evidence="1 2">
    <name type="scientific">Lactuca sativa</name>
    <name type="common">Garden lettuce</name>
    <dbReference type="NCBI Taxonomy" id="4236"/>
    <lineage>
        <taxon>Eukaryota</taxon>
        <taxon>Viridiplantae</taxon>
        <taxon>Streptophyta</taxon>
        <taxon>Embryophyta</taxon>
        <taxon>Tracheophyta</taxon>
        <taxon>Spermatophyta</taxon>
        <taxon>Magnoliopsida</taxon>
        <taxon>eudicotyledons</taxon>
        <taxon>Gunneridae</taxon>
        <taxon>Pentapetalae</taxon>
        <taxon>asterids</taxon>
        <taxon>campanulids</taxon>
        <taxon>Asterales</taxon>
        <taxon>Asteraceae</taxon>
        <taxon>Cichorioideae</taxon>
        <taxon>Cichorieae</taxon>
        <taxon>Lactucinae</taxon>
        <taxon>Lactuca</taxon>
    </lineage>
</organism>
<reference evidence="1 2" key="1">
    <citation type="journal article" date="2017" name="Nat. Commun.">
        <title>Genome assembly with in vitro proximity ligation data and whole-genome triplication in lettuce.</title>
        <authorList>
            <person name="Reyes-Chin-Wo S."/>
            <person name="Wang Z."/>
            <person name="Yang X."/>
            <person name="Kozik A."/>
            <person name="Arikit S."/>
            <person name="Song C."/>
            <person name="Xia L."/>
            <person name="Froenicke L."/>
            <person name="Lavelle D.O."/>
            <person name="Truco M.J."/>
            <person name="Xia R."/>
            <person name="Zhu S."/>
            <person name="Xu C."/>
            <person name="Xu H."/>
            <person name="Xu X."/>
            <person name="Cox K."/>
            <person name="Korf I."/>
            <person name="Meyers B.C."/>
            <person name="Michelmore R.W."/>
        </authorList>
    </citation>
    <scope>NUCLEOTIDE SEQUENCE [LARGE SCALE GENOMIC DNA]</scope>
    <source>
        <strain evidence="2">cv. Salinas</strain>
        <tissue evidence="1">Seedlings</tissue>
    </source>
</reference>
<comment type="caution">
    <text evidence="1">The sequence shown here is derived from an EMBL/GenBank/DDBJ whole genome shotgun (WGS) entry which is preliminary data.</text>
</comment>
<gene>
    <name evidence="1" type="ORF">LSAT_V11C500275420</name>
</gene>
<dbReference type="Proteomes" id="UP000235145">
    <property type="component" value="Unassembled WGS sequence"/>
</dbReference>
<sequence length="115" mass="13295">MIAPNPIQYYHPIIKNHTIILFYVGDAIFIGEWNSHNLRNLVRILKCFRVASGLKVNFNKLRVFGIFRLKDVLEPYFVDMVNFLSFTWLLSSTLAALTPKVLVHVIRTEGQGTIF</sequence>
<dbReference type="EMBL" id="NBSK02000005">
    <property type="protein sequence ID" value="KAJ0203540.1"/>
    <property type="molecule type" value="Genomic_DNA"/>
</dbReference>
<proteinExistence type="predicted"/>
<accession>A0A9R1VCD5</accession>
<evidence type="ECO:0000313" key="1">
    <source>
        <dbReference type="EMBL" id="KAJ0203540.1"/>
    </source>
</evidence>
<dbReference type="AlphaFoldDB" id="A0A9R1VCD5"/>
<name>A0A9R1VCD5_LACSA</name>
<evidence type="ECO:0000313" key="2">
    <source>
        <dbReference type="Proteomes" id="UP000235145"/>
    </source>
</evidence>
<protein>
    <submittedName>
        <fullName evidence="1">Uncharacterized protein</fullName>
    </submittedName>
</protein>
<keyword evidence="2" id="KW-1185">Reference proteome</keyword>